<keyword evidence="7 9" id="KW-0408">Iron</keyword>
<feature type="domain" description="Cytochrome c" evidence="10">
    <location>
        <begin position="50"/>
        <end position="158"/>
    </location>
</feature>
<keyword evidence="2 8" id="KW-0349">Heme</keyword>
<dbReference type="Pfam" id="PF03150">
    <property type="entry name" value="CCP_MauG"/>
    <property type="match status" value="1"/>
</dbReference>
<feature type="binding site" description="axial binding residue" evidence="9">
    <location>
        <position position="76"/>
    </location>
    <ligand>
        <name>heme c</name>
        <dbReference type="ChEBI" id="CHEBI:61717"/>
        <label>1</label>
    </ligand>
    <ligandPart>
        <name>Fe</name>
        <dbReference type="ChEBI" id="CHEBI:18248"/>
    </ligandPart>
</feature>
<name>D3DIB0_HYDTT</name>
<dbReference type="PATRIC" id="fig|608538.5.peg.1120"/>
<comment type="PTM">
    <text evidence="8">Binds 2 heme groups per subunit.</text>
</comment>
<evidence type="ECO:0000256" key="5">
    <source>
        <dbReference type="ARBA" id="ARBA00022764"/>
    </source>
</evidence>
<keyword evidence="11" id="KW-0575">Peroxidase</keyword>
<feature type="binding site" description="covalent" evidence="8">
    <location>
        <position position="75"/>
    </location>
    <ligand>
        <name>heme c</name>
        <dbReference type="ChEBI" id="CHEBI:61717"/>
        <label>1</label>
    </ligand>
</feature>
<proteinExistence type="predicted"/>
<dbReference type="GO" id="GO:0020037">
    <property type="term" value="F:heme binding"/>
    <property type="evidence" value="ECO:0007669"/>
    <property type="project" value="InterPro"/>
</dbReference>
<dbReference type="InterPro" id="IPR036909">
    <property type="entry name" value="Cyt_c-like_dom_sf"/>
</dbReference>
<evidence type="ECO:0000313" key="11">
    <source>
        <dbReference type="EMBL" id="BAI69562.1"/>
    </source>
</evidence>
<dbReference type="GO" id="GO:0046872">
    <property type="term" value="F:metal ion binding"/>
    <property type="evidence" value="ECO:0007669"/>
    <property type="project" value="UniProtKB-KW"/>
</dbReference>
<dbReference type="PROSITE" id="PS51007">
    <property type="entry name" value="CYTC"/>
    <property type="match status" value="2"/>
</dbReference>
<comment type="subcellular location">
    <subcellularLocation>
        <location evidence="1">Periplasm</location>
    </subcellularLocation>
</comment>
<dbReference type="InterPro" id="IPR004852">
    <property type="entry name" value="Di-haem_cyt_c_peroxidsae"/>
</dbReference>
<dbReference type="GO" id="GO:0004130">
    <property type="term" value="F:cytochrome-c peroxidase activity"/>
    <property type="evidence" value="ECO:0007669"/>
    <property type="project" value="TreeGrafter"/>
</dbReference>
<dbReference type="AlphaFoldDB" id="D3DIB0"/>
<dbReference type="KEGG" id="hte:Hydth_1096"/>
<dbReference type="GO" id="GO:0042597">
    <property type="term" value="C:periplasmic space"/>
    <property type="evidence" value="ECO:0007669"/>
    <property type="project" value="UniProtKB-SubCell"/>
</dbReference>
<keyword evidence="5" id="KW-0574">Periplasm</keyword>
<sequence>MRKSALLALLLVSGVYSKDGSDKDLLEKARQFFSPLPKSFPSEENPITPEKVKLGRLLFFERRLSVNDMISCATCHAVEYYYASPAPKQMGALKLQPRHAPTVLNSAGQFVQHWIGNRKDVEDQALQSLTGPPALGNPSRESAEEKLKSIPAYVELFKKAFPKDKEPITAENIAKAIGAFERTLVTPSRFDEFLKGNTKALTEEEKKGLKTFIEVGCVSCHNGTLVGGTMYQKFGIYEPYWKYTKSESIDEGRYAVTKKEEDKYVFKVPPLRNVAMTPPYFPDGSVTSLEEAVWIMGKVQLGKDLSKQQVRYIVAFLKSLTGRLPEEARKPPILPP</sequence>
<evidence type="ECO:0000256" key="7">
    <source>
        <dbReference type="ARBA" id="ARBA00023004"/>
    </source>
</evidence>
<accession>D3DIB0</accession>
<dbReference type="GO" id="GO:0009055">
    <property type="term" value="F:electron transfer activity"/>
    <property type="evidence" value="ECO:0007669"/>
    <property type="project" value="InterPro"/>
</dbReference>
<keyword evidence="4" id="KW-0732">Signal</keyword>
<dbReference type="InterPro" id="IPR051395">
    <property type="entry name" value="Cytochrome_c_Peroxidase/MauG"/>
</dbReference>
<dbReference type="SUPFAM" id="SSF46626">
    <property type="entry name" value="Cytochrome c"/>
    <property type="match status" value="2"/>
</dbReference>
<evidence type="ECO:0000256" key="3">
    <source>
        <dbReference type="ARBA" id="ARBA00022723"/>
    </source>
</evidence>
<evidence type="ECO:0000256" key="4">
    <source>
        <dbReference type="ARBA" id="ARBA00022729"/>
    </source>
</evidence>
<feature type="binding site" description="covalent" evidence="8">
    <location>
        <position position="217"/>
    </location>
    <ligand>
        <name>heme c</name>
        <dbReference type="ChEBI" id="CHEBI:61717"/>
        <label>2</label>
    </ligand>
</feature>
<dbReference type="KEGG" id="hth:HTH_1104"/>
<feature type="binding site" description="axial binding residue" evidence="9">
    <location>
        <position position="221"/>
    </location>
    <ligand>
        <name>heme c</name>
        <dbReference type="ChEBI" id="CHEBI:61717"/>
        <label>2</label>
    </ligand>
    <ligandPart>
        <name>Fe</name>
        <dbReference type="ChEBI" id="CHEBI:18248"/>
    </ligandPart>
</feature>
<dbReference type="RefSeq" id="WP_012963742.1">
    <property type="nucleotide sequence ID" value="NC_013799.1"/>
</dbReference>
<evidence type="ECO:0000256" key="9">
    <source>
        <dbReference type="PIRSR" id="PIRSR000294-2"/>
    </source>
</evidence>
<dbReference type="InterPro" id="IPR009056">
    <property type="entry name" value="Cyt_c-like_dom"/>
</dbReference>
<protein>
    <submittedName>
        <fullName evidence="11">Cytochrome c peroxidase</fullName>
    </submittedName>
</protein>
<dbReference type="Gene3D" id="1.10.760.10">
    <property type="entry name" value="Cytochrome c-like domain"/>
    <property type="match status" value="2"/>
</dbReference>
<evidence type="ECO:0000256" key="2">
    <source>
        <dbReference type="ARBA" id="ARBA00022617"/>
    </source>
</evidence>
<dbReference type="PANTHER" id="PTHR30600:SF7">
    <property type="entry name" value="CYTOCHROME C PEROXIDASE-RELATED"/>
    <property type="match status" value="1"/>
</dbReference>
<keyword evidence="3 9" id="KW-0479">Metal-binding</keyword>
<feature type="binding site" description="axial binding residue" evidence="9">
    <location>
        <position position="296"/>
    </location>
    <ligand>
        <name>heme c</name>
        <dbReference type="ChEBI" id="CHEBI:61717"/>
        <label>2</label>
    </ligand>
    <ligandPart>
        <name>Fe</name>
        <dbReference type="ChEBI" id="CHEBI:18248"/>
    </ligandPart>
</feature>
<dbReference type="PIRSF" id="PIRSF000294">
    <property type="entry name" value="Cytochrome-c_peroxidase"/>
    <property type="match status" value="1"/>
</dbReference>
<dbReference type="OrthoDB" id="9772811at2"/>
<comment type="cofactor">
    <cofactor evidence="8">
        <name>heme</name>
        <dbReference type="ChEBI" id="CHEBI:30413"/>
    </cofactor>
    <text evidence="8">Binds 2 heme groups.</text>
</comment>
<keyword evidence="6" id="KW-0560">Oxidoreductase</keyword>
<dbReference type="InterPro" id="IPR026259">
    <property type="entry name" value="MauG/Cytc_peroxidase"/>
</dbReference>
<dbReference type="STRING" id="608538.HTH_1104"/>
<dbReference type="PANTHER" id="PTHR30600">
    <property type="entry name" value="CYTOCHROME C PEROXIDASE-RELATED"/>
    <property type="match status" value="1"/>
</dbReference>
<keyword evidence="12" id="KW-1185">Reference proteome</keyword>
<gene>
    <name evidence="11" type="primary">ccpR</name>
    <name evidence="11" type="ordered locus">HTH_1104</name>
</gene>
<evidence type="ECO:0000256" key="1">
    <source>
        <dbReference type="ARBA" id="ARBA00004418"/>
    </source>
</evidence>
<evidence type="ECO:0000256" key="8">
    <source>
        <dbReference type="PIRSR" id="PIRSR000294-1"/>
    </source>
</evidence>
<evidence type="ECO:0000259" key="10">
    <source>
        <dbReference type="PROSITE" id="PS51007"/>
    </source>
</evidence>
<dbReference type="eggNOG" id="COG1858">
    <property type="taxonomic scope" value="Bacteria"/>
</dbReference>
<evidence type="ECO:0000256" key="6">
    <source>
        <dbReference type="ARBA" id="ARBA00023002"/>
    </source>
</evidence>
<evidence type="ECO:0000313" key="12">
    <source>
        <dbReference type="Proteomes" id="UP000002574"/>
    </source>
</evidence>
<feature type="domain" description="Cytochrome c" evidence="10">
    <location>
        <begin position="203"/>
        <end position="321"/>
    </location>
</feature>
<organism evidence="11 12">
    <name type="scientific">Hydrogenobacter thermophilus (strain DSM 6534 / IAM 12695 / TK-6)</name>
    <dbReference type="NCBI Taxonomy" id="608538"/>
    <lineage>
        <taxon>Bacteria</taxon>
        <taxon>Pseudomonadati</taxon>
        <taxon>Aquificota</taxon>
        <taxon>Aquificia</taxon>
        <taxon>Aquificales</taxon>
        <taxon>Aquificaceae</taxon>
        <taxon>Hydrogenobacter</taxon>
    </lineage>
</organism>
<dbReference type="FunFam" id="1.10.760.10:FF:000020">
    <property type="entry name" value="Cytochrome c peroxidase"/>
    <property type="match status" value="1"/>
</dbReference>
<feature type="binding site" description="covalent" evidence="8">
    <location>
        <position position="72"/>
    </location>
    <ligand>
        <name>heme c</name>
        <dbReference type="ChEBI" id="CHEBI:61717"/>
        <label>1</label>
    </ligand>
</feature>
<reference evidence="11 12" key="1">
    <citation type="journal article" date="2010" name="J. Bacteriol.">
        <title>Complete genome sequence of the thermophilic, obligately chemolithoautotrophic hydrogen-oxidizing bacterium Hydrogenobacter thermophilus TK-6.</title>
        <authorList>
            <person name="Arai H."/>
            <person name="Kanbe H."/>
            <person name="Ishii M."/>
            <person name="Igarashi Y."/>
        </authorList>
    </citation>
    <scope>NUCLEOTIDE SEQUENCE [LARGE SCALE GENOMIC DNA]</scope>
    <source>
        <strain evidence="12">DSM 6534 / IAM 12695 / TK-6 [Tokyo]</strain>
    </source>
</reference>
<feature type="binding site" description="covalent" evidence="8">
    <location>
        <position position="220"/>
    </location>
    <ligand>
        <name>heme c</name>
        <dbReference type="ChEBI" id="CHEBI:61717"/>
        <label>2</label>
    </ligand>
</feature>
<dbReference type="Proteomes" id="UP000002574">
    <property type="component" value="Chromosome"/>
</dbReference>
<dbReference type="EMBL" id="AP011112">
    <property type="protein sequence ID" value="BAI69562.1"/>
    <property type="molecule type" value="Genomic_DNA"/>
</dbReference>